<dbReference type="EMBL" id="DF820460">
    <property type="protein sequence ID" value="GAK54033.1"/>
    <property type="molecule type" value="Genomic_DNA"/>
</dbReference>
<proteinExistence type="predicted"/>
<feature type="coiled-coil region" evidence="1">
    <location>
        <begin position="54"/>
        <end position="81"/>
    </location>
</feature>
<accession>A0A081BRK2</accession>
<evidence type="ECO:0000313" key="2">
    <source>
        <dbReference type="EMBL" id="GAK54033.1"/>
    </source>
</evidence>
<name>A0A081BRK2_9BACT</name>
<dbReference type="STRING" id="1499966.U14_05310"/>
<dbReference type="AlphaFoldDB" id="A0A081BRK2"/>
<dbReference type="Gene3D" id="1.20.5.2950">
    <property type="match status" value="1"/>
</dbReference>
<dbReference type="Proteomes" id="UP000030700">
    <property type="component" value="Unassembled WGS sequence"/>
</dbReference>
<reference evidence="2 3" key="1">
    <citation type="journal article" date="2015" name="PeerJ">
        <title>First genomic representation of candidate bacterial phylum KSB3 points to enhanced environmental sensing as a trigger of wastewater bulking.</title>
        <authorList>
            <person name="Sekiguchi Y."/>
            <person name="Ohashi A."/>
            <person name="Parks D.H."/>
            <person name="Yamauchi T."/>
            <person name="Tyson G.W."/>
            <person name="Hugenholtz P."/>
        </authorList>
    </citation>
    <scope>NUCLEOTIDE SEQUENCE [LARGE SCALE GENOMIC DNA]</scope>
</reference>
<evidence type="ECO:0000313" key="3">
    <source>
        <dbReference type="Proteomes" id="UP000030700"/>
    </source>
</evidence>
<dbReference type="InterPro" id="IPR028987">
    <property type="entry name" value="ATP_synth_B-like_membr_sf"/>
</dbReference>
<dbReference type="SUPFAM" id="SSF81573">
    <property type="entry name" value="F1F0 ATP synthase subunit B, membrane domain"/>
    <property type="match status" value="1"/>
</dbReference>
<keyword evidence="3" id="KW-1185">Reference proteome</keyword>
<evidence type="ECO:0000256" key="1">
    <source>
        <dbReference type="SAM" id="Coils"/>
    </source>
</evidence>
<sequence>MKEDVLRQITDAEQQANQVVHDARMQAETLLHNARRQAVEAHIKREEEARNSAKHLLEQGMKDIEQEVAALQQRMQQDIANDAALANRRRQQMIAFVVAKFGEALRSKK</sequence>
<protein>
    <submittedName>
        <fullName evidence="2">V-type H+-transporting ATPase subunit E</fullName>
    </submittedName>
</protein>
<organism evidence="2 3">
    <name type="scientific">Candidatus Moduliflexus flocculans</name>
    <dbReference type="NCBI Taxonomy" id="1499966"/>
    <lineage>
        <taxon>Bacteria</taxon>
        <taxon>Candidatus Moduliflexota</taxon>
        <taxon>Candidatus Moduliflexia</taxon>
        <taxon>Candidatus Moduliflexales</taxon>
        <taxon>Candidatus Moduliflexaceae</taxon>
    </lineage>
</organism>
<dbReference type="HOGENOM" id="CLU_160668_1_0_0"/>
<gene>
    <name evidence="2" type="ORF">U14_05310</name>
</gene>
<keyword evidence="1" id="KW-0175">Coiled coil</keyword>